<dbReference type="EMBL" id="CP016895">
    <property type="protein sequence ID" value="AOA58331.1"/>
    <property type="molecule type" value="Genomic_DNA"/>
</dbReference>
<proteinExistence type="predicted"/>
<dbReference type="AlphaFoldDB" id="A0A1B2LZJ2"/>
<sequence length="145" mass="16194">MSSFANADDAGPIRTIQALYSHSMEMNKHFRDYDSNNLLAKFATKDLKQLFIADDQLMERTGELGCIEIDLMWLTNGDAEGAELFLEQIDDRHVAVVIGQTEDMESRSLIYQMDCDGAACKINDLIIGGEFSFKQGLAECLSEAE</sequence>
<evidence type="ECO:0000313" key="2">
    <source>
        <dbReference type="Proteomes" id="UP000093391"/>
    </source>
</evidence>
<keyword evidence="2" id="KW-1185">Reference proteome</keyword>
<reference evidence="1 2" key="1">
    <citation type="submission" date="2016-08" db="EMBL/GenBank/DDBJ databases">
        <authorList>
            <person name="Seilhamer J.J."/>
        </authorList>
    </citation>
    <scope>NUCLEOTIDE SEQUENCE [LARGE SCALE GENOMIC DNA]</scope>
    <source>
        <strain evidence="1 2">BRTC-1</strain>
    </source>
</reference>
<name>A0A1B2LZJ2_9GAMM</name>
<dbReference type="Proteomes" id="UP000093391">
    <property type="component" value="Chromosome"/>
</dbReference>
<gene>
    <name evidence="1" type="ORF">BFG52_08170</name>
</gene>
<dbReference type="STRING" id="1789224.BFG52_08170"/>
<evidence type="ECO:0000313" key="1">
    <source>
        <dbReference type="EMBL" id="AOA58331.1"/>
    </source>
</evidence>
<protein>
    <submittedName>
        <fullName evidence="1">Uncharacterized protein</fullName>
    </submittedName>
</protein>
<organism evidence="1 2">
    <name type="scientific">Acinetobacter larvae</name>
    <dbReference type="NCBI Taxonomy" id="1789224"/>
    <lineage>
        <taxon>Bacteria</taxon>
        <taxon>Pseudomonadati</taxon>
        <taxon>Pseudomonadota</taxon>
        <taxon>Gammaproteobacteria</taxon>
        <taxon>Moraxellales</taxon>
        <taxon>Moraxellaceae</taxon>
        <taxon>Acinetobacter</taxon>
    </lineage>
</organism>
<dbReference type="KEGG" id="ala:BFG52_08170"/>
<accession>A0A1B2LZJ2</accession>